<organism evidence="1 2">
    <name type="scientific">Liparis tanakae</name>
    <name type="common">Tanaka's snailfish</name>
    <dbReference type="NCBI Taxonomy" id="230148"/>
    <lineage>
        <taxon>Eukaryota</taxon>
        <taxon>Metazoa</taxon>
        <taxon>Chordata</taxon>
        <taxon>Craniata</taxon>
        <taxon>Vertebrata</taxon>
        <taxon>Euteleostomi</taxon>
        <taxon>Actinopterygii</taxon>
        <taxon>Neopterygii</taxon>
        <taxon>Teleostei</taxon>
        <taxon>Neoteleostei</taxon>
        <taxon>Acanthomorphata</taxon>
        <taxon>Eupercaria</taxon>
        <taxon>Perciformes</taxon>
        <taxon>Cottioidei</taxon>
        <taxon>Cottales</taxon>
        <taxon>Liparidae</taxon>
        <taxon>Liparis</taxon>
    </lineage>
</organism>
<dbReference type="EMBL" id="SRLO01000067">
    <property type="protein sequence ID" value="TNN79190.1"/>
    <property type="molecule type" value="Genomic_DNA"/>
</dbReference>
<evidence type="ECO:0000313" key="1">
    <source>
        <dbReference type="EMBL" id="TNN79190.1"/>
    </source>
</evidence>
<accession>A0A4Z2IMC1</accession>
<comment type="caution">
    <text evidence="1">The sequence shown here is derived from an EMBL/GenBank/DDBJ whole genome shotgun (WGS) entry which is preliminary data.</text>
</comment>
<sequence>MRAGEGRVTAGHLRFSPERQLLKWRIAVTSCRMLSMTGGVGSLDGGRPSPSSLPSLSWWLSLWPSSQVGALGGHCGAQTVLLVDTKESRSSFQHQVLHPVRHRGLKVLLVDQTHNQDGFCQADHQQGHANHESFTGLTPFLYPELKNSESRTNVALAKRPELLPSFFTEKAKLQLVQSISSVPAYEARTNRQAESDICLTSFSLWWSSFTTKIDMIRLSISRAMDTAKNTPGRRWIHCSEPMVAFRPGSLQVTFYLLHYATRRDRMTCCCGEHRPRLNEVRCFDQL</sequence>
<dbReference type="Proteomes" id="UP000314294">
    <property type="component" value="Unassembled WGS sequence"/>
</dbReference>
<evidence type="ECO:0000313" key="2">
    <source>
        <dbReference type="Proteomes" id="UP000314294"/>
    </source>
</evidence>
<dbReference type="AlphaFoldDB" id="A0A4Z2IMC1"/>
<gene>
    <name evidence="1" type="ORF">EYF80_010638</name>
</gene>
<keyword evidence="2" id="KW-1185">Reference proteome</keyword>
<name>A0A4Z2IMC1_9TELE</name>
<reference evidence="1 2" key="1">
    <citation type="submission" date="2019-03" db="EMBL/GenBank/DDBJ databases">
        <title>First draft genome of Liparis tanakae, snailfish: a comprehensive survey of snailfish specific genes.</title>
        <authorList>
            <person name="Kim W."/>
            <person name="Song I."/>
            <person name="Jeong J.-H."/>
            <person name="Kim D."/>
            <person name="Kim S."/>
            <person name="Ryu S."/>
            <person name="Song J.Y."/>
            <person name="Lee S.K."/>
        </authorList>
    </citation>
    <scope>NUCLEOTIDE SEQUENCE [LARGE SCALE GENOMIC DNA]</scope>
    <source>
        <tissue evidence="1">Muscle</tissue>
    </source>
</reference>
<dbReference type="OrthoDB" id="10066656at2759"/>
<proteinExistence type="predicted"/>
<protein>
    <submittedName>
        <fullName evidence="1">Uncharacterized protein</fullName>
    </submittedName>
</protein>